<sequence>MQCAAVTPPRKFAKERGRRSRRSREAYKSNVSGHRPCTACLCTVSTGIERGISRFTVMSPTFVSSISVALRGYARRRPFRTWRHRAAVVLVTAALVASATPASAVDYERTQYPVVGGTALQMRGGYCTAGFVVKKDGFLANLSAASRATRYVVTAKHCGPVGTDVSVGGQYLGKVVWTSQISDLGMIEVAPNVRRIPHCSSRSTGISCIVITSYDPRAVGRVLLASLRTRSISTVPVTGFGDGAPSGDTDVCTSGATTGLSCLWTAHELTTEQVKYAGEHGATTSGTGLLGGDSGCPVVSTSGLLYGVHSAVFRSDPSLMTYISAGQFFLERPGYSLAPS</sequence>
<dbReference type="AlphaFoldDB" id="B0RCX1"/>
<accession>B0RCX1</accession>
<protein>
    <submittedName>
        <fullName evidence="2">Pat-1 homologue</fullName>
    </submittedName>
</protein>
<dbReference type="InterPro" id="IPR043504">
    <property type="entry name" value="Peptidase_S1_PA_chymotrypsin"/>
</dbReference>
<dbReference type="InterPro" id="IPR009003">
    <property type="entry name" value="Peptidase_S1_PA"/>
</dbReference>
<name>B0RCX1_CLASE</name>
<dbReference type="EMBL" id="AM849034">
    <property type="protein sequence ID" value="CAQ03062.1"/>
    <property type="molecule type" value="Genomic_DNA"/>
</dbReference>
<evidence type="ECO:0000313" key="3">
    <source>
        <dbReference type="Proteomes" id="UP000001318"/>
    </source>
</evidence>
<feature type="region of interest" description="Disordered" evidence="1">
    <location>
        <begin position="1"/>
        <end position="28"/>
    </location>
</feature>
<dbReference type="eggNOG" id="COG0265">
    <property type="taxonomic scope" value="Bacteria"/>
</dbReference>
<dbReference type="Proteomes" id="UP000001318">
    <property type="component" value="Chromosome"/>
</dbReference>
<evidence type="ECO:0000256" key="1">
    <source>
        <dbReference type="SAM" id="MobiDB-lite"/>
    </source>
</evidence>
<keyword evidence="3" id="KW-1185">Reference proteome</keyword>
<reference evidence="2 3" key="1">
    <citation type="journal article" date="2008" name="J. Bacteriol.">
        <title>Genome of the actinomycete plant pathogen Clavibacter michiganensis subsp. sepedonicus suggests recent niche adaptation.</title>
        <authorList>
            <person name="Bentley S.D."/>
            <person name="Corton C."/>
            <person name="Brown S.E."/>
            <person name="Barron A."/>
            <person name="Clark L."/>
            <person name="Doggett J."/>
            <person name="Harris B."/>
            <person name="Ormond D."/>
            <person name="Quail M.A."/>
            <person name="May G."/>
            <person name="Francis D."/>
            <person name="Knudson D."/>
            <person name="Parkhill J."/>
            <person name="Ishimaru C.A."/>
        </authorList>
    </citation>
    <scope>NUCLEOTIDE SEQUENCE [LARGE SCALE GENOMIC DNA]</scope>
    <source>
        <strain evidence="3">ATCC 33113 / DSM 20744 / JCM 9667 / LMG 2889 / ICMP 2535 / C-1</strain>
    </source>
</reference>
<gene>
    <name evidence="2" type="ordered locus">CMS2991</name>
</gene>
<dbReference type="SUPFAM" id="SSF50494">
    <property type="entry name" value="Trypsin-like serine proteases"/>
    <property type="match status" value="1"/>
</dbReference>
<evidence type="ECO:0000313" key="2">
    <source>
        <dbReference type="EMBL" id="CAQ03062.1"/>
    </source>
</evidence>
<dbReference type="HOGENOM" id="CLU_060967_0_0_11"/>
<proteinExistence type="predicted"/>
<organism evidence="2 3">
    <name type="scientific">Clavibacter sepedonicus</name>
    <name type="common">Clavibacter michiganensis subsp. sepedonicus</name>
    <dbReference type="NCBI Taxonomy" id="31964"/>
    <lineage>
        <taxon>Bacteria</taxon>
        <taxon>Bacillati</taxon>
        <taxon>Actinomycetota</taxon>
        <taxon>Actinomycetes</taxon>
        <taxon>Micrococcales</taxon>
        <taxon>Microbacteriaceae</taxon>
        <taxon>Clavibacter</taxon>
    </lineage>
</organism>
<dbReference type="Gene3D" id="2.40.10.10">
    <property type="entry name" value="Trypsin-like serine proteases"/>
    <property type="match status" value="1"/>
</dbReference>
<feature type="compositionally biased region" description="Basic residues" evidence="1">
    <location>
        <begin position="11"/>
        <end position="22"/>
    </location>
</feature>
<dbReference type="KEGG" id="cms:CMS2991"/>